<proteinExistence type="predicted"/>
<name>G0JPB9_9PROT</name>
<evidence type="ECO:0000313" key="3">
    <source>
        <dbReference type="Proteomes" id="UP000009220"/>
    </source>
</evidence>
<dbReference type="RefSeq" id="WP_014028607.1">
    <property type="nucleotide sequence ID" value="NC_015942.1"/>
</dbReference>
<feature type="transmembrane region" description="Helical" evidence="1">
    <location>
        <begin position="6"/>
        <end position="24"/>
    </location>
</feature>
<dbReference type="Proteomes" id="UP000009220">
    <property type="component" value="Chromosome"/>
</dbReference>
<protein>
    <submittedName>
        <fullName evidence="2">Uncharacterized protein</fullName>
    </submittedName>
</protein>
<accession>G0JPB9</accession>
<dbReference type="KEGG" id="afi:Acife_1192"/>
<dbReference type="EMBL" id="CP002985">
    <property type="protein sequence ID" value="AEM47350.1"/>
    <property type="molecule type" value="Genomic_DNA"/>
</dbReference>
<gene>
    <name evidence="2" type="ORF">Acife_1192</name>
</gene>
<keyword evidence="1" id="KW-0812">Transmembrane</keyword>
<reference evidence="2 3" key="1">
    <citation type="journal article" date="2011" name="J. Bacteriol.">
        <title>Draft genome of the psychrotolerant acidophile Acidithiobacillus ferrivorans SS3.</title>
        <authorList>
            <person name="Liljeqvist M."/>
            <person name="Valdes J."/>
            <person name="Holmes D.S."/>
            <person name="Dopson M."/>
        </authorList>
    </citation>
    <scope>NUCLEOTIDE SEQUENCE [LARGE SCALE GENOMIC DNA]</scope>
    <source>
        <strain evidence="2 3">SS3</strain>
    </source>
</reference>
<keyword evidence="1" id="KW-1133">Transmembrane helix</keyword>
<evidence type="ECO:0000313" key="2">
    <source>
        <dbReference type="EMBL" id="AEM47350.1"/>
    </source>
</evidence>
<sequence length="44" mass="4764">MSGNIMGLIGVTILAIIGTAVVAIDQIGKRHNKKDKEDAMHHHE</sequence>
<keyword evidence="1" id="KW-0472">Membrane</keyword>
<dbReference type="STRING" id="743299.Acife_1192"/>
<dbReference type="HOGENOM" id="CLU_3211120_0_0_6"/>
<dbReference type="AlphaFoldDB" id="G0JPB9"/>
<evidence type="ECO:0000256" key="1">
    <source>
        <dbReference type="SAM" id="Phobius"/>
    </source>
</evidence>
<organism evidence="2 3">
    <name type="scientific">Acidithiobacillus ferrivorans SS3</name>
    <dbReference type="NCBI Taxonomy" id="743299"/>
    <lineage>
        <taxon>Bacteria</taxon>
        <taxon>Pseudomonadati</taxon>
        <taxon>Pseudomonadota</taxon>
        <taxon>Acidithiobacillia</taxon>
        <taxon>Acidithiobacillales</taxon>
        <taxon>Acidithiobacillaceae</taxon>
        <taxon>Acidithiobacillus</taxon>
    </lineage>
</organism>